<evidence type="ECO:0000313" key="2">
    <source>
        <dbReference type="Proteomes" id="UP000190541"/>
    </source>
</evidence>
<protein>
    <recommendedName>
        <fullName evidence="3">GAF domain-containing protein</fullName>
    </recommendedName>
</protein>
<dbReference type="Proteomes" id="UP000190541">
    <property type="component" value="Unassembled WGS sequence"/>
</dbReference>
<gene>
    <name evidence="1" type="ORF">SAMN05660226_00460</name>
</gene>
<evidence type="ECO:0000313" key="1">
    <source>
        <dbReference type="EMBL" id="SKB28926.1"/>
    </source>
</evidence>
<name>A0A1T5A1V7_9SPHI</name>
<dbReference type="AlphaFoldDB" id="A0A1T5A1V7"/>
<sequence length="779" mass="89461">MQVQLLDIFDGWQHASEPERILSFDHFFTHLTQRCETHTSRQEVFAFVLNRFRKAQQLHGPINEQNISKFGKELDFVYNLLVPLLTDETQALWGLVSPSGKVFYGTDAFYQLLKQEKRACQVMDKINAINGKDVSRLMVYQLIMERLYGFGDVGLDNLIYTFQDDATELPRYYAVRLDNTFVQVTAKGQLPPINYQALRRKKITEVRESDLDSLLDLNNFRIEGFSIVSLEDITHEYVVDKLKNIVIVGGDYDYHRYHEAIENNLKLLTGNANLKIGISPVLKLNGRPLLHHQLAENSVLYRFIKGVAVDEHLRREWLGYLEDPYPVTYRVDAGLPLVSEPLADLAAQSGLDSLAVIPLFYNQDVVGLLEVYTEQGFQISKHELPRLRVAIPLLSQFANDVCVDFKNKLDRIIKKRFTAIQPAVQWKFNEAAWRYLQADADYGPTSSMPFGHVEIRFNRVYPIYGAVDIRNSTLKRNYALLADLMWQMDALGTALLRLKAIHPLPHSLMATFSRLKAGLNDSQLDYSQVAISDFQNGDIKTVFDELKQKDGRLAEIISGYEYQMNPAVGLAHQHRRAFEAAVKTINQEINQHLEAFNNRLQTIYPSYFEKFRTDGIEFDCYIGQSIAPHIPFQEEKLSAIKYLQLETMAAIAQGTHRLAGARPIALETTQLIFINNTAIDISFREDERRFDVEGAYNIRYHVVKKRIDKALVKGTSERVTQPGKITLIYWHEESLHDYLHHIETLQQNGLLGRTIEYLELDELQGVNGLHAIRLPVVLR</sequence>
<dbReference type="STRING" id="623280.SAMN05660226_00460"/>
<keyword evidence="2" id="KW-1185">Reference proteome</keyword>
<proteinExistence type="predicted"/>
<dbReference type="EMBL" id="FUYS01000001">
    <property type="protein sequence ID" value="SKB28926.1"/>
    <property type="molecule type" value="Genomic_DNA"/>
</dbReference>
<evidence type="ECO:0008006" key="3">
    <source>
        <dbReference type="Google" id="ProtNLM"/>
    </source>
</evidence>
<dbReference type="OrthoDB" id="627374at2"/>
<organism evidence="1 2">
    <name type="scientific">Parapedobacter luteus</name>
    <dbReference type="NCBI Taxonomy" id="623280"/>
    <lineage>
        <taxon>Bacteria</taxon>
        <taxon>Pseudomonadati</taxon>
        <taxon>Bacteroidota</taxon>
        <taxon>Sphingobacteriia</taxon>
        <taxon>Sphingobacteriales</taxon>
        <taxon>Sphingobacteriaceae</taxon>
        <taxon>Parapedobacter</taxon>
    </lineage>
</organism>
<dbReference type="RefSeq" id="WP_079715191.1">
    <property type="nucleotide sequence ID" value="NZ_FUYS01000001.1"/>
</dbReference>
<reference evidence="1 2" key="1">
    <citation type="submission" date="2017-02" db="EMBL/GenBank/DDBJ databases">
        <authorList>
            <person name="Peterson S.W."/>
        </authorList>
    </citation>
    <scope>NUCLEOTIDE SEQUENCE [LARGE SCALE GENOMIC DNA]</scope>
    <source>
        <strain evidence="1 2">DSM 22899</strain>
    </source>
</reference>
<accession>A0A1T5A1V7</accession>